<feature type="compositionally biased region" description="Polar residues" evidence="1">
    <location>
        <begin position="314"/>
        <end position="323"/>
    </location>
</feature>
<protein>
    <submittedName>
        <fullName evidence="2">Uncharacterized protein</fullName>
    </submittedName>
</protein>
<feature type="region of interest" description="Disordered" evidence="1">
    <location>
        <begin position="883"/>
        <end position="937"/>
    </location>
</feature>
<feature type="compositionally biased region" description="Polar residues" evidence="1">
    <location>
        <begin position="884"/>
        <end position="894"/>
    </location>
</feature>
<evidence type="ECO:0000313" key="2">
    <source>
        <dbReference type="EMBL" id="KAK1376617.1"/>
    </source>
</evidence>
<feature type="region of interest" description="Disordered" evidence="1">
    <location>
        <begin position="999"/>
        <end position="1025"/>
    </location>
</feature>
<feature type="compositionally biased region" description="Basic and acidic residues" evidence="1">
    <location>
        <begin position="774"/>
        <end position="793"/>
    </location>
</feature>
<gene>
    <name evidence="2" type="ORF">POM88_032810</name>
</gene>
<reference evidence="2" key="2">
    <citation type="submission" date="2023-05" db="EMBL/GenBank/DDBJ databases">
        <authorList>
            <person name="Schelkunov M.I."/>
        </authorList>
    </citation>
    <scope>NUCLEOTIDE SEQUENCE</scope>
    <source>
        <strain evidence="2">Hsosn_3</strain>
        <tissue evidence="2">Leaf</tissue>
    </source>
</reference>
<evidence type="ECO:0000313" key="3">
    <source>
        <dbReference type="Proteomes" id="UP001237642"/>
    </source>
</evidence>
<feature type="region of interest" description="Disordered" evidence="1">
    <location>
        <begin position="761"/>
        <end position="806"/>
    </location>
</feature>
<organism evidence="2 3">
    <name type="scientific">Heracleum sosnowskyi</name>
    <dbReference type="NCBI Taxonomy" id="360622"/>
    <lineage>
        <taxon>Eukaryota</taxon>
        <taxon>Viridiplantae</taxon>
        <taxon>Streptophyta</taxon>
        <taxon>Embryophyta</taxon>
        <taxon>Tracheophyta</taxon>
        <taxon>Spermatophyta</taxon>
        <taxon>Magnoliopsida</taxon>
        <taxon>eudicotyledons</taxon>
        <taxon>Gunneridae</taxon>
        <taxon>Pentapetalae</taxon>
        <taxon>asterids</taxon>
        <taxon>campanulids</taxon>
        <taxon>Apiales</taxon>
        <taxon>Apiaceae</taxon>
        <taxon>Apioideae</taxon>
        <taxon>apioid superclade</taxon>
        <taxon>Tordylieae</taxon>
        <taxon>Tordyliinae</taxon>
        <taxon>Heracleum</taxon>
    </lineage>
</organism>
<sequence length="1269" mass="141746">MGSTAFVSSGLEFVPNNYAAPLVNENAPKAFHLMQNFLAQSPIGRALVEPERLSGFQIKSFWETGIYDDGGDSGTPSILFEFQETEYVITPGTVRAAMGFGEYTAYTIAVGDADLLRMMREIGYGGSLAKIGQLKRPFLRKEWSFFFDCITRTFGKKCTNWDAITIDSLQIGYSLLYGNNFDFGRLVLSNIGEKMTENRGVVYFARFCQLLFSACVSGVDIIDADVIPCFKLHKRIFSDLVNKDVKKGHVGDLLLPALVQQFLDNSIQTDPQPEPINTEVPPSTSQPIHKGGRIKHRAFKPAKTVKPSTEVGVSKTSVPMSVGSSKKSRAKRPRSADEEDTETLHHRRRRLVADYLFDELDTEAVPEAEQNEAPDVVTQEADVNVEATVPTKDIVNVDELVEDNDAVNVRADAANADVDNFVDSLDMNFEAHPAISVCDTEDVAADQATVVVDESMGTHTEILSVTNQILELGEEVDQEAKSVSSEKIVEAAVEKMDEATTENLEEDIFVENSVQNAVLEEEEVAEAVNSEKNEAVAEQIHGEAAQLNIEITAENIVEEAAEPLAENVDEYRVVSDSDDHTSVNSDHANSGINIALSDSDDHDSIPFLRDPTAESVKENHHATETHYREMYYANWSGADCIFSKQRTADFVNQSAKEISNPELLTHLKATIVQVKSLHNRFDETHKAVIGLRNDIVTKELALKNVRAQYSSMIKDQVEIKQRLSKVESNQDVMSTNIDSIAASLELLTFVLIPDDVKKGERVPKDKCKRAQTLRRRDDATDGGSKESERRSKSVQEQGRLRVNSGAQSSSRLKSLVISANPITDEEIAAKLFLEEHGGEATVEDMDAEMQILAEEHKKKVEAGTYKKKAVKAPRRKEQGISIKENVNSQQSLQYSRRPVGASSDKGKGKLIKEPELSKKAHSISDMAQVESRPNQSTTDVAQVDNYVKVVTTSDTAQVVQTQLISPQLQGIFGKPTRDETLKPGNVNFLQTRSVLGKESYDKSGLGSHREKRINNSPLDHTSLAEPGVGVTQESLDKLESVQMIYHKGIKKEFLLYFMADGRVYRVGETDIHLKLWEELEYVLYLLKVKNQSTHNAAQVLRERMMKSKVLFGARISSAYIPKYRDAHGKLVEMKRNSARFRTALGIRVLEFNLESDKSFFIILGNEMNKNIIYSLRAAIYQTDERDPELKELKEIMTAELERAERRLLTDYLRTVPDIEELKYLSEFTLEASQSLLKSDGVRVYLAVGAYLKILEAIYLEDGKKQDILR</sequence>
<comment type="caution">
    <text evidence="2">The sequence shown here is derived from an EMBL/GenBank/DDBJ whole genome shotgun (WGS) entry which is preliminary data.</text>
</comment>
<reference evidence="2" key="1">
    <citation type="submission" date="2023-02" db="EMBL/GenBank/DDBJ databases">
        <title>Genome of toxic invasive species Heracleum sosnowskyi carries increased number of genes despite the absence of recent whole-genome duplications.</title>
        <authorList>
            <person name="Schelkunov M."/>
            <person name="Shtratnikova V."/>
            <person name="Makarenko M."/>
            <person name="Klepikova A."/>
            <person name="Omelchenko D."/>
            <person name="Novikova G."/>
            <person name="Obukhova E."/>
            <person name="Bogdanov V."/>
            <person name="Penin A."/>
            <person name="Logacheva M."/>
        </authorList>
    </citation>
    <scope>NUCLEOTIDE SEQUENCE</scope>
    <source>
        <strain evidence="2">Hsosn_3</strain>
        <tissue evidence="2">Leaf</tissue>
    </source>
</reference>
<accession>A0AAD8I221</accession>
<dbReference type="AlphaFoldDB" id="A0AAD8I221"/>
<evidence type="ECO:0000256" key="1">
    <source>
        <dbReference type="SAM" id="MobiDB-lite"/>
    </source>
</evidence>
<feature type="region of interest" description="Disordered" evidence="1">
    <location>
        <begin position="268"/>
        <end position="345"/>
    </location>
</feature>
<name>A0AAD8I221_9APIA</name>
<dbReference type="EMBL" id="JAUIZM010000007">
    <property type="protein sequence ID" value="KAK1376617.1"/>
    <property type="molecule type" value="Genomic_DNA"/>
</dbReference>
<feature type="compositionally biased region" description="Basic residues" evidence="1">
    <location>
        <begin position="290"/>
        <end position="300"/>
    </location>
</feature>
<feature type="compositionally biased region" description="Basic and acidic residues" evidence="1">
    <location>
        <begin position="904"/>
        <end position="918"/>
    </location>
</feature>
<proteinExistence type="predicted"/>
<dbReference type="Proteomes" id="UP001237642">
    <property type="component" value="Unassembled WGS sequence"/>
</dbReference>
<keyword evidence="3" id="KW-1185">Reference proteome</keyword>